<gene>
    <name evidence="1" type="ORF">LY28_00942</name>
</gene>
<evidence type="ECO:0000313" key="1">
    <source>
        <dbReference type="EMBL" id="PYG89119.1"/>
    </source>
</evidence>
<name>A0A318Y190_9FIRM</name>
<evidence type="ECO:0000313" key="2">
    <source>
        <dbReference type="Proteomes" id="UP000248132"/>
    </source>
</evidence>
<protein>
    <submittedName>
        <fullName evidence="1">Uncharacterized protein</fullName>
    </submittedName>
</protein>
<proteinExistence type="predicted"/>
<keyword evidence="2" id="KW-1185">Reference proteome</keyword>
<comment type="caution">
    <text evidence="1">The sequence shown here is derived from an EMBL/GenBank/DDBJ whole genome shotgun (WGS) entry which is preliminary data.</text>
</comment>
<accession>A0A318Y190</accession>
<dbReference type="AlphaFoldDB" id="A0A318Y190"/>
<dbReference type="RefSeq" id="WP_110461008.1">
    <property type="nucleotide sequence ID" value="NZ_QKMR01000004.1"/>
</dbReference>
<reference evidence="1 2" key="1">
    <citation type="submission" date="2018-06" db="EMBL/GenBank/DDBJ databases">
        <title>Genomic Encyclopedia of Type Strains, Phase I: the one thousand microbial genomes (KMG-I) project.</title>
        <authorList>
            <person name="Kyrpides N."/>
        </authorList>
    </citation>
    <scope>NUCLEOTIDE SEQUENCE [LARGE SCALE GENOMIC DNA]</scope>
    <source>
        <strain evidence="1 2">DSM 19573</strain>
    </source>
</reference>
<dbReference type="EMBL" id="QKMR01000004">
    <property type="protein sequence ID" value="PYG89119.1"/>
    <property type="molecule type" value="Genomic_DNA"/>
</dbReference>
<dbReference type="OrthoDB" id="9877520at2"/>
<organism evidence="1 2">
    <name type="scientific">Ruminiclostridium sufflavum DSM 19573</name>
    <dbReference type="NCBI Taxonomy" id="1121337"/>
    <lineage>
        <taxon>Bacteria</taxon>
        <taxon>Bacillati</taxon>
        <taxon>Bacillota</taxon>
        <taxon>Clostridia</taxon>
        <taxon>Eubacteriales</taxon>
        <taxon>Oscillospiraceae</taxon>
        <taxon>Ruminiclostridium</taxon>
    </lineage>
</organism>
<dbReference type="Proteomes" id="UP000248132">
    <property type="component" value="Unassembled WGS sequence"/>
</dbReference>
<sequence>MKILKMIEAFSTDIYFKMPHEIKNDYVNICEQLADFFEENYSENEDVISQSKALLEHLFAVMQTNDYIKMADVLYYTVKPIFEDINCAV</sequence>